<name>A0A3N5ZDF2_9ALTE</name>
<dbReference type="CDD" id="cd07563">
    <property type="entry name" value="Peptidase_S41_IRBP"/>
    <property type="match status" value="1"/>
</dbReference>
<dbReference type="Pfam" id="PF11918">
    <property type="entry name" value="Peptidase_S41_N"/>
    <property type="match status" value="1"/>
</dbReference>
<feature type="signal peptide" evidence="1">
    <location>
        <begin position="1"/>
        <end position="23"/>
    </location>
</feature>
<dbReference type="Gene3D" id="1.25.40.10">
    <property type="entry name" value="Tetratricopeptide repeat domain"/>
    <property type="match status" value="1"/>
</dbReference>
<dbReference type="EMBL" id="RPOK01000001">
    <property type="protein sequence ID" value="RPJ68098.1"/>
    <property type="molecule type" value="Genomic_DNA"/>
</dbReference>
<dbReference type="Gene3D" id="3.30.750.44">
    <property type="match status" value="1"/>
</dbReference>
<dbReference type="GO" id="GO:0006508">
    <property type="term" value="P:proteolysis"/>
    <property type="evidence" value="ECO:0007669"/>
    <property type="project" value="InterPro"/>
</dbReference>
<keyword evidence="1" id="KW-0732">Signal</keyword>
<dbReference type="OrthoDB" id="9758793at2"/>
<dbReference type="InterPro" id="IPR011990">
    <property type="entry name" value="TPR-like_helical_dom_sf"/>
</dbReference>
<dbReference type="SMART" id="SM00245">
    <property type="entry name" value="TSPc"/>
    <property type="match status" value="1"/>
</dbReference>
<evidence type="ECO:0000256" key="1">
    <source>
        <dbReference type="SAM" id="SignalP"/>
    </source>
</evidence>
<feature type="chain" id="PRO_5018053825" description="Tail specific protease domain-containing protein" evidence="1">
    <location>
        <begin position="24"/>
        <end position="469"/>
    </location>
</feature>
<dbReference type="InterPro" id="IPR029045">
    <property type="entry name" value="ClpP/crotonase-like_dom_sf"/>
</dbReference>
<dbReference type="GO" id="GO:0008236">
    <property type="term" value="F:serine-type peptidase activity"/>
    <property type="evidence" value="ECO:0007669"/>
    <property type="project" value="InterPro"/>
</dbReference>
<evidence type="ECO:0000313" key="4">
    <source>
        <dbReference type="Proteomes" id="UP000275281"/>
    </source>
</evidence>
<dbReference type="SUPFAM" id="SSF52096">
    <property type="entry name" value="ClpP/crotonase"/>
    <property type="match status" value="1"/>
</dbReference>
<evidence type="ECO:0000259" key="2">
    <source>
        <dbReference type="SMART" id="SM00245"/>
    </source>
</evidence>
<sequence>MKKFISLTGVGMLLIAQCNMATAKEIDQSVIEDTVHQVGKLMENNYVSAEQGKQTAELLINKLGEGAFNNITDSKVLADTITDTLREVTGDKHLRVRAARSGGKHHTEEDLINEQLDRQERDRYRNNGVHQVRKLEGNVGYLELTGFQHLSNAKAPIDAAMSLLASSDALIIDLRKNGGGSPSTVQYLCSYFFDEKLLLNSLYWREGDVTDEFWTLESVNGQKLPEIPLYVLTSRRTFSGAEEFSYNMKTRERAVLIGETTGGGANPGGMFRVNDHFGVFIATGKAINPVTGTNWEGTGVVPDISVSKDEAFDKAVALASEQASIVREKRRTVFKAAMTEMTRMLDNVGEKVSVESLKAHQSTFFSQMTAFARTLSLSEGQINGMGYDYLMQKQQPATALLIMQFNVHLHPNSANALDSLGEVWLKLDRPKEAKANFLAGLSLVGEDNHRLRDILQKNLQKADDKLNAT</sequence>
<dbReference type="PANTHER" id="PTHR11261">
    <property type="entry name" value="INTERPHOTORECEPTOR RETINOID-BINDING PROTEIN"/>
    <property type="match status" value="1"/>
</dbReference>
<dbReference type="InterPro" id="IPR005151">
    <property type="entry name" value="Tail-specific_protease"/>
</dbReference>
<protein>
    <recommendedName>
        <fullName evidence="2">Tail specific protease domain-containing protein</fullName>
    </recommendedName>
</protein>
<organism evidence="3 4">
    <name type="scientific">Alteromonas sediminis</name>
    <dbReference type="NCBI Taxonomy" id="2259342"/>
    <lineage>
        <taxon>Bacteria</taxon>
        <taxon>Pseudomonadati</taxon>
        <taxon>Pseudomonadota</taxon>
        <taxon>Gammaproteobacteria</taxon>
        <taxon>Alteromonadales</taxon>
        <taxon>Alteromonadaceae</taxon>
        <taxon>Alteromonas/Salinimonas group</taxon>
        <taxon>Alteromonas</taxon>
    </lineage>
</organism>
<comment type="caution">
    <text evidence="3">The sequence shown here is derived from an EMBL/GenBank/DDBJ whole genome shotgun (WGS) entry which is preliminary data.</text>
</comment>
<dbReference type="RefSeq" id="WP_124026100.1">
    <property type="nucleotide sequence ID" value="NZ_JBHRSN010000005.1"/>
</dbReference>
<evidence type="ECO:0000313" key="3">
    <source>
        <dbReference type="EMBL" id="RPJ68098.1"/>
    </source>
</evidence>
<proteinExistence type="predicted"/>
<keyword evidence="4" id="KW-1185">Reference proteome</keyword>
<accession>A0A3N5ZDF2</accession>
<gene>
    <name evidence="3" type="ORF">DRW07_01410</name>
</gene>
<feature type="domain" description="Tail specific protease" evidence="2">
    <location>
        <begin position="109"/>
        <end position="307"/>
    </location>
</feature>
<dbReference type="SUPFAM" id="SSF48452">
    <property type="entry name" value="TPR-like"/>
    <property type="match status" value="1"/>
</dbReference>
<dbReference type="AlphaFoldDB" id="A0A3N5ZDF2"/>
<dbReference type="Pfam" id="PF03572">
    <property type="entry name" value="Peptidase_S41"/>
    <property type="match status" value="1"/>
</dbReference>
<dbReference type="PANTHER" id="PTHR11261:SF3">
    <property type="entry name" value="RETINOL-BINDING PROTEIN 3"/>
    <property type="match status" value="1"/>
</dbReference>
<reference evidence="3 4" key="1">
    <citation type="submission" date="2018-11" db="EMBL/GenBank/DDBJ databases">
        <authorList>
            <person name="Ye M.-Q."/>
            <person name="Du Z.-J."/>
        </authorList>
    </citation>
    <scope>NUCLEOTIDE SEQUENCE [LARGE SCALE GENOMIC DNA]</scope>
    <source>
        <strain evidence="3 4">U0105</strain>
    </source>
</reference>
<dbReference type="Proteomes" id="UP000275281">
    <property type="component" value="Unassembled WGS sequence"/>
</dbReference>
<dbReference type="Gene3D" id="3.90.226.10">
    <property type="entry name" value="2-enoyl-CoA Hydratase, Chain A, domain 1"/>
    <property type="match status" value="1"/>
</dbReference>